<accession>A0A183PFB2</accession>
<dbReference type="Proteomes" id="UP000269396">
    <property type="component" value="Unassembled WGS sequence"/>
</dbReference>
<evidence type="ECO:0000313" key="2">
    <source>
        <dbReference type="Proteomes" id="UP000269396"/>
    </source>
</evidence>
<proteinExistence type="predicted"/>
<dbReference type="STRING" id="31246.A0A183PFB2"/>
<gene>
    <name evidence="1" type="ORF">SMTD_LOCUS13046</name>
</gene>
<keyword evidence="2" id="KW-1185">Reference proteome</keyword>
<protein>
    <submittedName>
        <fullName evidence="1">Uncharacterized protein</fullName>
    </submittedName>
</protein>
<sequence length="133" mass="15121">MSENCHVVQECFEMNWSLKKYEEIVERLSTPTFSCSSTEKLPPPPPIAKPEVPSPLYAMVTRNATHPPLMNSFTLTKASPFKEQKYWRSPSQSIGNNFSPNAANLSMQSLAKCDGLFKIRPRKIKEKDESKSR</sequence>
<evidence type="ECO:0000313" key="1">
    <source>
        <dbReference type="EMBL" id="VDP62598.1"/>
    </source>
</evidence>
<reference evidence="1 2" key="1">
    <citation type="submission" date="2018-11" db="EMBL/GenBank/DDBJ databases">
        <authorList>
            <consortium name="Pathogen Informatics"/>
        </authorList>
    </citation>
    <scope>NUCLEOTIDE SEQUENCE [LARGE SCALE GENOMIC DNA]</scope>
    <source>
        <strain>Denwood</strain>
        <strain evidence="2">Zambia</strain>
    </source>
</reference>
<organism evidence="1 2">
    <name type="scientific">Schistosoma mattheei</name>
    <dbReference type="NCBI Taxonomy" id="31246"/>
    <lineage>
        <taxon>Eukaryota</taxon>
        <taxon>Metazoa</taxon>
        <taxon>Spiralia</taxon>
        <taxon>Lophotrochozoa</taxon>
        <taxon>Platyhelminthes</taxon>
        <taxon>Trematoda</taxon>
        <taxon>Digenea</taxon>
        <taxon>Strigeidida</taxon>
        <taxon>Schistosomatoidea</taxon>
        <taxon>Schistosomatidae</taxon>
        <taxon>Schistosoma</taxon>
    </lineage>
</organism>
<name>A0A183PFB2_9TREM</name>
<dbReference type="AlphaFoldDB" id="A0A183PFB2"/>
<dbReference type="EMBL" id="UZAL01033086">
    <property type="protein sequence ID" value="VDP62598.1"/>
    <property type="molecule type" value="Genomic_DNA"/>
</dbReference>